<protein>
    <submittedName>
        <fullName evidence="2">Uncharacterized protein</fullName>
    </submittedName>
</protein>
<keyword evidence="3" id="KW-1185">Reference proteome</keyword>
<dbReference type="EMBL" id="WXFA01000028">
    <property type="protein sequence ID" value="MBM3094546.1"/>
    <property type="molecule type" value="Genomic_DNA"/>
</dbReference>
<evidence type="ECO:0000313" key="2">
    <source>
        <dbReference type="EMBL" id="MBM3094546.1"/>
    </source>
</evidence>
<sequence>MMRSYASPTNAGRACHVSFPFDFAVSNLCRMSNIRPNDEKTGRKVPATIWHVDAIRGRENLSSTRTDGGNDDCIDVDTPSRSDGPPFGLTGSATYLSRDRCALPELRKTNRYGGQHFRTEIFTIKNAGQIPAFLQNTLKEQVYVWLV</sequence>
<feature type="region of interest" description="Disordered" evidence="1">
    <location>
        <begin position="61"/>
        <end position="81"/>
    </location>
</feature>
<organism evidence="2 3">
    <name type="scientific">Ensifer canadensis</name>
    <dbReference type="NCBI Taxonomy" id="555315"/>
    <lineage>
        <taxon>Bacteria</taxon>
        <taxon>Pseudomonadati</taxon>
        <taxon>Pseudomonadota</taxon>
        <taxon>Alphaproteobacteria</taxon>
        <taxon>Hyphomicrobiales</taxon>
        <taxon>Rhizobiaceae</taxon>
        <taxon>Sinorhizobium/Ensifer group</taxon>
        <taxon>Ensifer</taxon>
    </lineage>
</organism>
<name>A0AAW4FT59_9HYPH</name>
<evidence type="ECO:0000256" key="1">
    <source>
        <dbReference type="SAM" id="MobiDB-lite"/>
    </source>
</evidence>
<gene>
    <name evidence="2" type="ORF">GFB56_27765</name>
</gene>
<evidence type="ECO:0000313" key="3">
    <source>
        <dbReference type="Proteomes" id="UP000744980"/>
    </source>
</evidence>
<reference evidence="2 3" key="1">
    <citation type="submission" date="2020-01" db="EMBL/GenBank/DDBJ databases">
        <title>Draft genome assembly of Ensifer adhaerens T173.</title>
        <authorList>
            <person name="Craig J.E."/>
            <person name="Stinchcombe J.R."/>
        </authorList>
    </citation>
    <scope>NUCLEOTIDE SEQUENCE [LARGE SCALE GENOMIC DNA]</scope>
    <source>
        <strain evidence="2 3">T173</strain>
    </source>
</reference>
<dbReference type="AlphaFoldDB" id="A0AAW4FT59"/>
<comment type="caution">
    <text evidence="2">The sequence shown here is derived from an EMBL/GenBank/DDBJ whole genome shotgun (WGS) entry which is preliminary data.</text>
</comment>
<dbReference type="RefSeq" id="WP_144239149.1">
    <property type="nucleotide sequence ID" value="NZ_CP083370.1"/>
</dbReference>
<accession>A0AAW4FT59</accession>
<dbReference type="Proteomes" id="UP000744980">
    <property type="component" value="Unassembled WGS sequence"/>
</dbReference>
<proteinExistence type="predicted"/>